<keyword evidence="2" id="KW-0132">Cell division</keyword>
<reference evidence="2 3" key="1">
    <citation type="submission" date="2020-03" db="EMBL/GenBank/DDBJ databases">
        <title>Bacterial isolates of synthetic phycosphere.</title>
        <authorList>
            <person name="Fu H."/>
            <person name="Moran M.A."/>
        </authorList>
    </citation>
    <scope>NUCLEOTIDE SEQUENCE [LARGE SCALE GENOMIC DNA]</scope>
    <source>
        <strain evidence="2 3">HF1</strain>
    </source>
</reference>
<gene>
    <name evidence="2" type="ORF">HCZ30_08480</name>
</gene>
<accession>A0ABX0VWN1</accession>
<dbReference type="GO" id="GO:0051301">
    <property type="term" value="P:cell division"/>
    <property type="evidence" value="ECO:0007669"/>
    <property type="project" value="UniProtKB-KW"/>
</dbReference>
<name>A0ABX0VWN1_9RHOB</name>
<keyword evidence="3" id="KW-1185">Reference proteome</keyword>
<proteinExistence type="predicted"/>
<feature type="compositionally biased region" description="Low complexity" evidence="1">
    <location>
        <begin position="29"/>
        <end position="49"/>
    </location>
</feature>
<keyword evidence="2" id="KW-0131">Cell cycle</keyword>
<organism evidence="2 3">
    <name type="scientific">Marivivens donghaensis</name>
    <dbReference type="NCBI Taxonomy" id="1699413"/>
    <lineage>
        <taxon>Bacteria</taxon>
        <taxon>Pseudomonadati</taxon>
        <taxon>Pseudomonadota</taxon>
        <taxon>Alphaproteobacteria</taxon>
        <taxon>Rhodobacterales</taxon>
        <taxon>Paracoccaceae</taxon>
        <taxon>Marivivens group</taxon>
        <taxon>Marivivens</taxon>
    </lineage>
</organism>
<evidence type="ECO:0000313" key="3">
    <source>
        <dbReference type="Proteomes" id="UP000709466"/>
    </source>
</evidence>
<feature type="compositionally biased region" description="Basic and acidic residues" evidence="1">
    <location>
        <begin position="1"/>
        <end position="11"/>
    </location>
</feature>
<comment type="caution">
    <text evidence="2">The sequence shown here is derived from an EMBL/GenBank/DDBJ whole genome shotgun (WGS) entry which is preliminary data.</text>
</comment>
<dbReference type="EMBL" id="JAATOP010000005">
    <property type="protein sequence ID" value="NIY72470.1"/>
    <property type="molecule type" value="Genomic_DNA"/>
</dbReference>
<sequence length="78" mass="8971">PKPAAEPEQRRGFGLNNLLHRMAGHNEGQQQPRAPQQPQPQVRQAQQPQVAPPREEAYDNDDEQERIEIPAFLRRQAN</sequence>
<feature type="non-terminal residue" evidence="2">
    <location>
        <position position="1"/>
    </location>
</feature>
<evidence type="ECO:0000313" key="2">
    <source>
        <dbReference type="EMBL" id="NIY72470.1"/>
    </source>
</evidence>
<protein>
    <submittedName>
        <fullName evidence="2">Cell division protein FtsZ</fullName>
    </submittedName>
</protein>
<feature type="region of interest" description="Disordered" evidence="1">
    <location>
        <begin position="1"/>
        <end position="78"/>
    </location>
</feature>
<evidence type="ECO:0000256" key="1">
    <source>
        <dbReference type="SAM" id="MobiDB-lite"/>
    </source>
</evidence>
<dbReference type="Proteomes" id="UP000709466">
    <property type="component" value="Unassembled WGS sequence"/>
</dbReference>